<reference evidence="2" key="1">
    <citation type="submission" date="2021-12" db="EMBL/GenBank/DDBJ databases">
        <authorList>
            <person name="Li Y."/>
        </authorList>
    </citation>
    <scope>NUCLEOTIDE SEQUENCE</scope>
    <source>
        <strain evidence="2">DKSPLA3</strain>
    </source>
</reference>
<sequence>MRETPNFTGWQATILHREDSMTDRLVRQLRLFGCQVTRQWHPLAADALPDIILVDADQGWDGLLPWTGAVAPRPLVALLGSEAPGRIAWAMQQGAGAIIAKPLSVSAVYPALVMALAIHRERSAVAEKIEHLEERVRLRPLVHAAVQQIMAARRVDEHHAYTTLRNCAMKRRMPVEQMAASIVGGAEPMPEAL</sequence>
<dbReference type="Gene3D" id="3.40.50.2300">
    <property type="match status" value="1"/>
</dbReference>
<protein>
    <submittedName>
        <fullName evidence="2">ANTAR domain-containing protein</fullName>
    </submittedName>
</protein>
<organism evidence="2 3">
    <name type="scientific">Rhizobium quercicola</name>
    <dbReference type="NCBI Taxonomy" id="2901226"/>
    <lineage>
        <taxon>Bacteria</taxon>
        <taxon>Pseudomonadati</taxon>
        <taxon>Pseudomonadota</taxon>
        <taxon>Alphaproteobacteria</taxon>
        <taxon>Hyphomicrobiales</taxon>
        <taxon>Rhizobiaceae</taxon>
        <taxon>Rhizobium/Agrobacterium group</taxon>
        <taxon>Rhizobium</taxon>
    </lineage>
</organism>
<proteinExistence type="predicted"/>
<dbReference type="GO" id="GO:0003723">
    <property type="term" value="F:RNA binding"/>
    <property type="evidence" value="ECO:0007669"/>
    <property type="project" value="InterPro"/>
</dbReference>
<accession>A0A9X1NQ40</accession>
<dbReference type="PROSITE" id="PS50921">
    <property type="entry name" value="ANTAR"/>
    <property type="match status" value="1"/>
</dbReference>
<evidence type="ECO:0000313" key="2">
    <source>
        <dbReference type="EMBL" id="MCD7107674.1"/>
    </source>
</evidence>
<dbReference type="SUPFAM" id="SSF52172">
    <property type="entry name" value="CheY-like"/>
    <property type="match status" value="1"/>
</dbReference>
<evidence type="ECO:0000259" key="1">
    <source>
        <dbReference type="PROSITE" id="PS50921"/>
    </source>
</evidence>
<dbReference type="RefSeq" id="WP_231811409.1">
    <property type="nucleotide sequence ID" value="NZ_JAJOZR010000001.1"/>
</dbReference>
<dbReference type="Gene3D" id="1.10.10.10">
    <property type="entry name" value="Winged helix-like DNA-binding domain superfamily/Winged helix DNA-binding domain"/>
    <property type="match status" value="1"/>
</dbReference>
<feature type="domain" description="ANTAR" evidence="1">
    <location>
        <begin position="122"/>
        <end position="183"/>
    </location>
</feature>
<dbReference type="InterPro" id="IPR005561">
    <property type="entry name" value="ANTAR"/>
</dbReference>
<dbReference type="Pfam" id="PF03861">
    <property type="entry name" value="ANTAR"/>
    <property type="match status" value="1"/>
</dbReference>
<dbReference type="EMBL" id="JAJOZR010000001">
    <property type="protein sequence ID" value="MCD7107674.1"/>
    <property type="molecule type" value="Genomic_DNA"/>
</dbReference>
<evidence type="ECO:0000313" key="3">
    <source>
        <dbReference type="Proteomes" id="UP001139089"/>
    </source>
</evidence>
<dbReference type="Proteomes" id="UP001139089">
    <property type="component" value="Unassembled WGS sequence"/>
</dbReference>
<keyword evidence="3" id="KW-1185">Reference proteome</keyword>
<name>A0A9X1NQ40_9HYPH</name>
<dbReference type="InterPro" id="IPR011006">
    <property type="entry name" value="CheY-like_superfamily"/>
</dbReference>
<dbReference type="SMART" id="SM01012">
    <property type="entry name" value="ANTAR"/>
    <property type="match status" value="1"/>
</dbReference>
<dbReference type="AlphaFoldDB" id="A0A9X1NQ40"/>
<gene>
    <name evidence="2" type="ORF">LRX75_01350</name>
</gene>
<dbReference type="Pfam" id="PF21332">
    <property type="entry name" value="AmiR_N"/>
    <property type="match status" value="1"/>
</dbReference>
<comment type="caution">
    <text evidence="2">The sequence shown here is derived from an EMBL/GenBank/DDBJ whole genome shotgun (WGS) entry which is preliminary data.</text>
</comment>
<dbReference type="PIRSF" id="PIRSF036382">
    <property type="entry name" value="RR_antiterm"/>
    <property type="match status" value="1"/>
</dbReference>
<dbReference type="InterPro" id="IPR049021">
    <property type="entry name" value="AmiR_N"/>
</dbReference>
<dbReference type="InterPro" id="IPR008327">
    <property type="entry name" value="Sig_transdc_resp-reg_antiterm"/>
</dbReference>
<dbReference type="InterPro" id="IPR036388">
    <property type="entry name" value="WH-like_DNA-bd_sf"/>
</dbReference>